<name>F4LT10_TEPAE</name>
<protein>
    <recommendedName>
        <fullName evidence="7 8">Cell division protein FtsL</fullName>
    </recommendedName>
</protein>
<evidence type="ECO:0000256" key="6">
    <source>
        <dbReference type="ARBA" id="ARBA00023306"/>
    </source>
</evidence>
<feature type="coiled-coil region" evidence="9">
    <location>
        <begin position="61"/>
        <end position="95"/>
    </location>
</feature>
<evidence type="ECO:0000256" key="3">
    <source>
        <dbReference type="ARBA" id="ARBA00022692"/>
    </source>
</evidence>
<dbReference type="Proteomes" id="UP000010802">
    <property type="component" value="Chromosome"/>
</dbReference>
<dbReference type="EMBL" id="HF563609">
    <property type="protein sequence ID" value="CDI40619.1"/>
    <property type="molecule type" value="Genomic_DNA"/>
</dbReference>
<dbReference type="HAMAP" id="MF_00910">
    <property type="entry name" value="FtsL"/>
    <property type="match status" value="1"/>
</dbReference>
<dbReference type="eggNOG" id="COG2919">
    <property type="taxonomic scope" value="Bacteria"/>
</dbReference>
<evidence type="ECO:0000256" key="7">
    <source>
        <dbReference type="HAMAP-Rule" id="MF_00910"/>
    </source>
</evidence>
<sequence length="122" mass="14554">MVVAERDLQRRNFYQNQHEVNRQNTRQQERKSSSSYKAKYIIRLLCVALLAFLPLYRFAIITESQYRIDKLQSEIKEVELQNEHLKVEIANLKSVARIEDIARSKLNMKEPESQQIIYLNVE</sequence>
<dbReference type="Pfam" id="PF04977">
    <property type="entry name" value="DivIC"/>
    <property type="match status" value="1"/>
</dbReference>
<evidence type="ECO:0000256" key="5">
    <source>
        <dbReference type="ARBA" id="ARBA00023136"/>
    </source>
</evidence>
<dbReference type="OrthoDB" id="1729832at2"/>
<dbReference type="RefSeq" id="WP_013778202.1">
    <property type="nucleotide sequence ID" value="NC_015519.1"/>
</dbReference>
<dbReference type="GO" id="GO:0005886">
    <property type="term" value="C:plasma membrane"/>
    <property type="evidence" value="ECO:0007669"/>
    <property type="project" value="UniProtKB-SubCell"/>
</dbReference>
<evidence type="ECO:0000256" key="8">
    <source>
        <dbReference type="NCBIfam" id="TIGR02209"/>
    </source>
</evidence>
<keyword evidence="9" id="KW-0175">Coiled coil</keyword>
<dbReference type="AlphaFoldDB" id="F4LT10"/>
<organism evidence="10 11">
    <name type="scientific">Tepidanaerobacter acetatoxydans (strain DSM 21804 / JCM 16047 / Re1)</name>
    <dbReference type="NCBI Taxonomy" id="1209989"/>
    <lineage>
        <taxon>Bacteria</taxon>
        <taxon>Bacillati</taxon>
        <taxon>Bacillota</taxon>
        <taxon>Clostridia</taxon>
        <taxon>Thermosediminibacterales</taxon>
        <taxon>Tepidanaerobacteraceae</taxon>
        <taxon>Tepidanaerobacter</taxon>
    </lineage>
</organism>
<dbReference type="STRING" id="1209989.TepRe1_1133"/>
<feature type="transmembrane region" description="Helical" evidence="7">
    <location>
        <begin position="40"/>
        <end position="59"/>
    </location>
</feature>
<keyword evidence="4 7" id="KW-1133">Transmembrane helix</keyword>
<evidence type="ECO:0000256" key="4">
    <source>
        <dbReference type="ARBA" id="ARBA00022989"/>
    </source>
</evidence>
<evidence type="ECO:0000313" key="11">
    <source>
        <dbReference type="Proteomes" id="UP000010802"/>
    </source>
</evidence>
<proteinExistence type="inferred from homology"/>
<accession>F4LT10</accession>
<keyword evidence="1 7" id="KW-1003">Cell membrane</keyword>
<keyword evidence="6 7" id="KW-0131">Cell cycle</keyword>
<keyword evidence="5 7" id="KW-0472">Membrane</keyword>
<dbReference type="NCBIfam" id="TIGR02209">
    <property type="entry name" value="ftsL_broad"/>
    <property type="match status" value="1"/>
</dbReference>
<comment type="function">
    <text evidence="7">Essential cell division protein.</text>
</comment>
<dbReference type="InterPro" id="IPR011922">
    <property type="entry name" value="Cell_div_FtsL"/>
</dbReference>
<dbReference type="KEGG" id="tep:TepRe1_1133"/>
<evidence type="ECO:0000256" key="1">
    <source>
        <dbReference type="ARBA" id="ARBA00022475"/>
    </source>
</evidence>
<dbReference type="InterPro" id="IPR007060">
    <property type="entry name" value="FtsL/DivIC"/>
</dbReference>
<evidence type="ECO:0000313" key="10">
    <source>
        <dbReference type="EMBL" id="CDI40619.1"/>
    </source>
</evidence>
<gene>
    <name evidence="7 10" type="primary">ftsL</name>
    <name evidence="10" type="ordered locus">TEPIRE1_1234</name>
</gene>
<comment type="similarity">
    <text evidence="7">Belongs to the FtsL family.</text>
</comment>
<dbReference type="KEGG" id="tae:TepiRe1_1234"/>
<dbReference type="GO" id="GO:0032153">
    <property type="term" value="C:cell division site"/>
    <property type="evidence" value="ECO:0007669"/>
    <property type="project" value="UniProtKB-UniRule"/>
</dbReference>
<keyword evidence="3 7" id="KW-0812">Transmembrane</keyword>
<dbReference type="HOGENOM" id="CLU_2025617_0_0_9"/>
<keyword evidence="2 7" id="KW-0132">Cell division</keyword>
<keyword evidence="11" id="KW-1185">Reference proteome</keyword>
<dbReference type="GO" id="GO:0043093">
    <property type="term" value="P:FtsZ-dependent cytokinesis"/>
    <property type="evidence" value="ECO:0007669"/>
    <property type="project" value="UniProtKB-UniRule"/>
</dbReference>
<comment type="subcellular location">
    <subcellularLocation>
        <location evidence="7">Cell membrane</location>
        <topology evidence="7">Single-pass type II membrane protein</topology>
    </subcellularLocation>
    <text evidence="7">Localizes to the division septum where it forms a ring structure.</text>
</comment>
<evidence type="ECO:0000256" key="9">
    <source>
        <dbReference type="SAM" id="Coils"/>
    </source>
</evidence>
<evidence type="ECO:0000256" key="2">
    <source>
        <dbReference type="ARBA" id="ARBA00022618"/>
    </source>
</evidence>
<reference evidence="11" key="1">
    <citation type="journal article" date="2013" name="Genome Announc.">
        <title>First genome sequence of a syntrophic acetate-oxidizing bacterium, Tepidanaerobacter acetatoxydans strain Re1.</title>
        <authorList>
            <person name="Manzoor S."/>
            <person name="Bongcam-Rudloff E."/>
            <person name="Schnurer A."/>
            <person name="Muller B."/>
        </authorList>
    </citation>
    <scope>NUCLEOTIDE SEQUENCE [LARGE SCALE GENOMIC DNA]</scope>
    <source>
        <strain evidence="11">Re1</strain>
    </source>
</reference>